<dbReference type="eggNOG" id="ENOG502ZKKC">
    <property type="taxonomic scope" value="Bacteria"/>
</dbReference>
<dbReference type="EnsemblBacteria" id="BAC50845">
    <property type="protein sequence ID" value="BAC50845"/>
    <property type="gene ID" value="BAC50845"/>
</dbReference>
<dbReference type="InParanoid" id="Q89IQ4"/>
<sequence>MDTLHASTQDQGNAVGALVTAILTHFRASISGRGRCSSSSCRADGPDQDRSGTNAVTSAWNEEAGTIMRKLIAFDEDTFDKLKQLGRDRMATFQELADEAFADLLKKHGIPIDLRDALRKSARLGAEPDKPAARPKSGKAKSR</sequence>
<keyword evidence="3" id="KW-1185">Reference proteome</keyword>
<name>Q89IQ4_BRADU</name>
<dbReference type="GeneID" id="98280376"/>
<reference evidence="3" key="1">
    <citation type="journal article" date="2002" name="DNA Res.">
        <title>Complete genomic sequence of nitrogen-fixing symbiotic bacterium Bradyrhizobium japonicum USDA110.</title>
        <authorList>
            <person name="Kaneko T."/>
            <person name="Nakamura Y."/>
            <person name="Sato S."/>
            <person name="Minamisawa K."/>
            <person name="Uchiumi T."/>
            <person name="Sasamoto S."/>
            <person name="Watanabe A."/>
            <person name="Idesawa K."/>
            <person name="Iriguchi M."/>
            <person name="Kawashima K."/>
            <person name="Kohara M."/>
            <person name="Matsumoto M."/>
            <person name="Shimpo S."/>
            <person name="Tsuruoka H."/>
            <person name="Wada T."/>
            <person name="Yamada M."/>
            <person name="Tabata S."/>
        </authorList>
    </citation>
    <scope>NUCLEOTIDE SEQUENCE [LARGE SCALE GENOMIC DNA]</scope>
    <source>
        <strain evidence="3">JCM 10833 / BCRC 13528 / IAM 13628 / NBRC 14792 / USDA 110</strain>
    </source>
</reference>
<feature type="region of interest" description="Disordered" evidence="1">
    <location>
        <begin position="121"/>
        <end position="143"/>
    </location>
</feature>
<gene>
    <name evidence="2" type="ordered locus">blr5580</name>
</gene>
<dbReference type="OrthoDB" id="8129183at2"/>
<evidence type="ECO:0000313" key="3">
    <source>
        <dbReference type="Proteomes" id="UP000002526"/>
    </source>
</evidence>
<organism evidence="2 3">
    <name type="scientific">Bradyrhizobium diazoefficiens (strain JCM 10833 / BCRC 13528 / IAM 13628 / NBRC 14792 / USDA 110)</name>
    <dbReference type="NCBI Taxonomy" id="224911"/>
    <lineage>
        <taxon>Bacteria</taxon>
        <taxon>Pseudomonadati</taxon>
        <taxon>Pseudomonadota</taxon>
        <taxon>Alphaproteobacteria</taxon>
        <taxon>Hyphomicrobiales</taxon>
        <taxon>Nitrobacteraceae</taxon>
        <taxon>Bradyrhizobium</taxon>
    </lineage>
</organism>
<accession>Q89IQ4</accession>
<proteinExistence type="predicted"/>
<evidence type="ECO:0000256" key="1">
    <source>
        <dbReference type="SAM" id="MobiDB-lite"/>
    </source>
</evidence>
<dbReference type="KEGG" id="bja:blr5580"/>
<dbReference type="AlphaFoldDB" id="Q89IQ4"/>
<dbReference type="PATRIC" id="fig|224911.5.peg.5685"/>
<protein>
    <submittedName>
        <fullName evidence="2">Blr5580 protein</fullName>
    </submittedName>
</protein>
<dbReference type="HOGENOM" id="CLU_1802383_0_0_5"/>
<evidence type="ECO:0000313" key="2">
    <source>
        <dbReference type="EMBL" id="BAC50845.1"/>
    </source>
</evidence>
<dbReference type="RefSeq" id="WP_011088328.1">
    <property type="nucleotide sequence ID" value="NC_004463.1"/>
</dbReference>
<dbReference type="Proteomes" id="UP000002526">
    <property type="component" value="Chromosome"/>
</dbReference>
<dbReference type="EMBL" id="BA000040">
    <property type="protein sequence ID" value="BAC50845.1"/>
    <property type="molecule type" value="Genomic_DNA"/>
</dbReference>